<proteinExistence type="inferred from homology"/>
<dbReference type="EMBL" id="MU151222">
    <property type="protein sequence ID" value="KAF9446935.1"/>
    <property type="molecule type" value="Genomic_DNA"/>
</dbReference>
<keyword evidence="3" id="KW-0560">Oxidoreductase</keyword>
<dbReference type="InterPro" id="IPR036291">
    <property type="entry name" value="NAD(P)-bd_dom_sf"/>
</dbReference>
<dbReference type="PANTHER" id="PTHR43008:SF8">
    <property type="entry name" value="BENZIL REDUCTASE ((S)-BENZOIN FORMING) IRC24"/>
    <property type="match status" value="1"/>
</dbReference>
<dbReference type="InterPro" id="IPR020904">
    <property type="entry name" value="Sc_DH/Rdtase_CS"/>
</dbReference>
<evidence type="ECO:0000313" key="7">
    <source>
        <dbReference type="Proteomes" id="UP000807342"/>
    </source>
</evidence>
<evidence type="ECO:0000313" key="6">
    <source>
        <dbReference type="EMBL" id="KAF9446935.1"/>
    </source>
</evidence>
<dbReference type="Gene3D" id="3.40.50.720">
    <property type="entry name" value="NAD(P)-binding Rossmann-like Domain"/>
    <property type="match status" value="1"/>
</dbReference>
<dbReference type="SUPFAM" id="SSF51735">
    <property type="entry name" value="NAD(P)-binding Rossmann-fold domains"/>
    <property type="match status" value="1"/>
</dbReference>
<dbReference type="InterPro" id="IPR057326">
    <property type="entry name" value="KR_dom"/>
</dbReference>
<dbReference type="PRINTS" id="PR00080">
    <property type="entry name" value="SDRFAMILY"/>
</dbReference>
<name>A0A9P6C2R1_9AGAR</name>
<dbReference type="SMART" id="SM00822">
    <property type="entry name" value="PKS_KR"/>
    <property type="match status" value="1"/>
</dbReference>
<comment type="similarity">
    <text evidence="1 4">Belongs to the short-chain dehydrogenases/reductases (SDR) family.</text>
</comment>
<evidence type="ECO:0000256" key="4">
    <source>
        <dbReference type="RuleBase" id="RU000363"/>
    </source>
</evidence>
<gene>
    <name evidence="6" type="ORF">P691DRAFT_672521</name>
</gene>
<dbReference type="Proteomes" id="UP000807342">
    <property type="component" value="Unassembled WGS sequence"/>
</dbReference>
<dbReference type="InterPro" id="IPR002347">
    <property type="entry name" value="SDR_fam"/>
</dbReference>
<dbReference type="GO" id="GO:0050664">
    <property type="term" value="F:oxidoreductase activity, acting on NAD(P)H, oxygen as acceptor"/>
    <property type="evidence" value="ECO:0007669"/>
    <property type="project" value="TreeGrafter"/>
</dbReference>
<dbReference type="AlphaFoldDB" id="A0A9P6C2R1"/>
<dbReference type="PRINTS" id="PR00081">
    <property type="entry name" value="GDHRDH"/>
</dbReference>
<dbReference type="OrthoDB" id="9876299at2759"/>
<accession>A0A9P6C2R1</accession>
<evidence type="ECO:0000256" key="1">
    <source>
        <dbReference type="ARBA" id="ARBA00006484"/>
    </source>
</evidence>
<organism evidence="6 7">
    <name type="scientific">Macrolepiota fuliginosa MF-IS2</name>
    <dbReference type="NCBI Taxonomy" id="1400762"/>
    <lineage>
        <taxon>Eukaryota</taxon>
        <taxon>Fungi</taxon>
        <taxon>Dikarya</taxon>
        <taxon>Basidiomycota</taxon>
        <taxon>Agaricomycotina</taxon>
        <taxon>Agaricomycetes</taxon>
        <taxon>Agaricomycetidae</taxon>
        <taxon>Agaricales</taxon>
        <taxon>Agaricineae</taxon>
        <taxon>Agaricaceae</taxon>
        <taxon>Macrolepiota</taxon>
    </lineage>
</organism>
<comment type="caution">
    <text evidence="6">The sequence shown here is derived from an EMBL/GenBank/DDBJ whole genome shotgun (WGS) entry which is preliminary data.</text>
</comment>
<dbReference type="PANTHER" id="PTHR43008">
    <property type="entry name" value="BENZIL REDUCTASE"/>
    <property type="match status" value="1"/>
</dbReference>
<dbReference type="PROSITE" id="PS00061">
    <property type="entry name" value="ADH_SHORT"/>
    <property type="match status" value="1"/>
</dbReference>
<protein>
    <submittedName>
        <fullName evidence="6">NAD(P)-binding protein</fullName>
    </submittedName>
</protein>
<reference evidence="6" key="1">
    <citation type="submission" date="2020-11" db="EMBL/GenBank/DDBJ databases">
        <authorList>
            <consortium name="DOE Joint Genome Institute"/>
            <person name="Ahrendt S."/>
            <person name="Riley R."/>
            <person name="Andreopoulos W."/>
            <person name="Labutti K."/>
            <person name="Pangilinan J."/>
            <person name="Ruiz-Duenas F.J."/>
            <person name="Barrasa J.M."/>
            <person name="Sanchez-Garcia M."/>
            <person name="Camarero S."/>
            <person name="Miyauchi S."/>
            <person name="Serrano A."/>
            <person name="Linde D."/>
            <person name="Babiker R."/>
            <person name="Drula E."/>
            <person name="Ayuso-Fernandez I."/>
            <person name="Pacheco R."/>
            <person name="Padilla G."/>
            <person name="Ferreira P."/>
            <person name="Barriuso J."/>
            <person name="Kellner H."/>
            <person name="Castanera R."/>
            <person name="Alfaro M."/>
            <person name="Ramirez L."/>
            <person name="Pisabarro A.G."/>
            <person name="Kuo A."/>
            <person name="Tritt A."/>
            <person name="Lipzen A."/>
            <person name="He G."/>
            <person name="Yan M."/>
            <person name="Ng V."/>
            <person name="Cullen D."/>
            <person name="Martin F."/>
            <person name="Rosso M.-N."/>
            <person name="Henrissat B."/>
            <person name="Hibbett D."/>
            <person name="Martinez A.T."/>
            <person name="Grigoriev I.V."/>
        </authorList>
    </citation>
    <scope>NUCLEOTIDE SEQUENCE</scope>
    <source>
        <strain evidence="6">MF-IS2</strain>
    </source>
</reference>
<evidence type="ECO:0000256" key="2">
    <source>
        <dbReference type="ARBA" id="ARBA00022857"/>
    </source>
</evidence>
<evidence type="ECO:0000259" key="5">
    <source>
        <dbReference type="SMART" id="SM00822"/>
    </source>
</evidence>
<keyword evidence="2" id="KW-0521">NADP</keyword>
<feature type="domain" description="Ketoreductase" evidence="5">
    <location>
        <begin position="6"/>
        <end position="187"/>
    </location>
</feature>
<dbReference type="FunFam" id="3.40.50.720:FF:000281">
    <property type="entry name" value="Uncharacterized oxidoreductase YIR035C"/>
    <property type="match status" value="1"/>
</dbReference>
<dbReference type="Pfam" id="PF00106">
    <property type="entry name" value="adh_short"/>
    <property type="match status" value="1"/>
</dbReference>
<keyword evidence="7" id="KW-1185">Reference proteome</keyword>
<evidence type="ECO:0000256" key="3">
    <source>
        <dbReference type="ARBA" id="ARBA00023002"/>
    </source>
</evidence>
<sequence>MASTKPTVLVTGASKGIGLAVTQYLLDKFQANVVAISRAPTPELNALKSEALLHIQCDIADEQSLTSAVSVAVDTYGSIDAVVLNAGTLEPLCRIGDNTPLPLWKKHFDVNFFSLVTAVKTTLPHLRKSPLRGRIVFVSSGAAVKGTAGWGPYNASKAAMNSLCRTLSEEEPDVISVSVRPGMVDTGMQEILRQTGATHMSKAQHDVFLGAHADGKLVKPEDCGHVIAALSLEAPPELSGEFVSWDSEECRAFRRK</sequence>